<evidence type="ECO:0000313" key="8">
    <source>
        <dbReference type="Proteomes" id="UP000245488"/>
    </source>
</evidence>
<feature type="domain" description="Glycoside hydrolase family 2 immunoglobulin-like beta-sandwich" evidence="4">
    <location>
        <begin position="216"/>
        <end position="301"/>
    </location>
</feature>
<evidence type="ECO:0000259" key="5">
    <source>
        <dbReference type="Pfam" id="PF02836"/>
    </source>
</evidence>
<dbReference type="InterPro" id="IPR013783">
    <property type="entry name" value="Ig-like_fold"/>
</dbReference>
<keyword evidence="8" id="KW-1185">Reference proteome</keyword>
<dbReference type="SUPFAM" id="SSF49303">
    <property type="entry name" value="beta-Galactosidase/glucuronidase domain"/>
    <property type="match status" value="1"/>
</dbReference>
<evidence type="ECO:0000259" key="6">
    <source>
        <dbReference type="Pfam" id="PF02837"/>
    </source>
</evidence>
<evidence type="ECO:0000259" key="4">
    <source>
        <dbReference type="Pfam" id="PF00703"/>
    </source>
</evidence>
<evidence type="ECO:0000313" key="7">
    <source>
        <dbReference type="EMBL" id="PWT27837.1"/>
    </source>
</evidence>
<comment type="caution">
    <text evidence="7">The sequence shown here is derived from an EMBL/GenBank/DDBJ whole genome shotgun (WGS) entry which is preliminary data.</text>
</comment>
<dbReference type="Gene3D" id="2.60.40.10">
    <property type="entry name" value="Immunoglobulins"/>
    <property type="match status" value="2"/>
</dbReference>
<dbReference type="RefSeq" id="WP_110073180.1">
    <property type="nucleotide sequence ID" value="NZ_CM009896.1"/>
</dbReference>
<dbReference type="Pfam" id="PF00703">
    <property type="entry name" value="Glyco_hydro_2"/>
    <property type="match status" value="1"/>
</dbReference>
<keyword evidence="2" id="KW-0378">Hydrolase</keyword>
<comment type="similarity">
    <text evidence="1">Belongs to the glycosyl hydrolase 2 family.</text>
</comment>
<feature type="domain" description="Glycosyl hydrolases family 2 sugar binding" evidence="6">
    <location>
        <begin position="44"/>
        <end position="143"/>
    </location>
</feature>
<evidence type="ECO:0000256" key="2">
    <source>
        <dbReference type="ARBA" id="ARBA00022801"/>
    </source>
</evidence>
<organism evidence="7 8">
    <name type="scientific">Butyrivibrio fibrisolvens</name>
    <dbReference type="NCBI Taxonomy" id="831"/>
    <lineage>
        <taxon>Bacteria</taxon>
        <taxon>Bacillati</taxon>
        <taxon>Bacillota</taxon>
        <taxon>Clostridia</taxon>
        <taxon>Lachnospirales</taxon>
        <taxon>Lachnospiraceae</taxon>
        <taxon>Butyrivibrio</taxon>
    </lineage>
</organism>
<dbReference type="InterPro" id="IPR008979">
    <property type="entry name" value="Galactose-bd-like_sf"/>
</dbReference>
<dbReference type="AlphaFoldDB" id="A0A317G2W0"/>
<dbReference type="GO" id="GO:0005975">
    <property type="term" value="P:carbohydrate metabolic process"/>
    <property type="evidence" value="ECO:0007669"/>
    <property type="project" value="InterPro"/>
</dbReference>
<protein>
    <submittedName>
        <fullName evidence="7">Uncharacterized protein</fullName>
    </submittedName>
</protein>
<feature type="domain" description="Glycoside hydrolase family 2 catalytic" evidence="5">
    <location>
        <begin position="308"/>
        <end position="597"/>
    </location>
</feature>
<sequence>MVHTVEWNNDWYFGKKAWQEIDPSKPLDGEKVTVPHTWYKDGDYYQGEAFYQKKFDYVKKDDQRVFVKFYGVDKLCKIFLNGIELGSHAGGYNLFAVELTDSLVDGENIFTVLVSTDKKLMISPISGDFAVFGGIHRKVEFIETEYNCFDRTFYGCDGVLFNAVVNEAGDGELLARTICSLGSNAESAKVRISILEDGRELAADELDVQKISETDIQKNSEVDIQKTEDNDHIGNDHIGNDHAGNKKYTTYESGDKLKKAVTIPSPKLWNGRDDAHMYTARASLYIDGIEVDRVDKEVGFRSIKMDADKGFFLNGEHVKLRGVAKHQDTDGVFSAATMDNWKKDMELIHEIGANAVRLSHYPHPQEVYSMCDEMGLVVWAEIPLLKLPEEDDIFEDAKHQLTEMILQNMHHPSICFWGIQNEIAIYGEFPYMADRLHVLNDMVHALDDSRLSTCANLNVVHSDSTLNQVTDVTAYNIYYGWYYGEFADHGKFLDEFHKVNPNMPLGISEYGADTNTAYHSDDPKVNDYSEEFQALYHESVYPEMAGRDFVWGSFVWNMFDFTSPVRQAANIKNRNIKGLVTFDRQTRKDSFYYYKAMWSSDPFVSIASKRYVNRCAEKITVKVYSNLEEVTLVASGHEYSAKVENGSAVFENIPLEMGDNKIIAKAKDACDEATFVRVEEADTSYVYVDQNPGLNVRNWFLDEQSEKELFPEGHLSIRSTINDLLASDEATAVIDKRMPDVGEALRDMVGTFTLEKFFFYAKPDYTEEEMKALNAELTKIIQK</sequence>
<dbReference type="SUPFAM" id="SSF51445">
    <property type="entry name" value="(Trans)glycosidases"/>
    <property type="match status" value="1"/>
</dbReference>
<dbReference type="PANTHER" id="PTHR42732:SF1">
    <property type="entry name" value="BETA-MANNOSIDASE"/>
    <property type="match status" value="1"/>
</dbReference>
<keyword evidence="3" id="KW-0326">Glycosidase</keyword>
<evidence type="ECO:0000256" key="3">
    <source>
        <dbReference type="ARBA" id="ARBA00023295"/>
    </source>
</evidence>
<dbReference type="SUPFAM" id="SSF49785">
    <property type="entry name" value="Galactose-binding domain-like"/>
    <property type="match status" value="1"/>
</dbReference>
<dbReference type="Proteomes" id="UP000245488">
    <property type="component" value="Chromosome"/>
</dbReference>
<dbReference type="EMBL" id="NXNG01000001">
    <property type="protein sequence ID" value="PWT27837.1"/>
    <property type="molecule type" value="Genomic_DNA"/>
</dbReference>
<dbReference type="InterPro" id="IPR006104">
    <property type="entry name" value="Glyco_hydro_2_N"/>
</dbReference>
<dbReference type="InterPro" id="IPR017853">
    <property type="entry name" value="GH"/>
</dbReference>
<dbReference type="InterPro" id="IPR036156">
    <property type="entry name" value="Beta-gal/glucu_dom_sf"/>
</dbReference>
<dbReference type="Gene3D" id="3.20.20.80">
    <property type="entry name" value="Glycosidases"/>
    <property type="match status" value="1"/>
</dbReference>
<dbReference type="Pfam" id="PF02837">
    <property type="entry name" value="Glyco_hydro_2_N"/>
    <property type="match status" value="1"/>
</dbReference>
<proteinExistence type="inferred from homology"/>
<dbReference type="InterPro" id="IPR006102">
    <property type="entry name" value="Ig-like_GH2"/>
</dbReference>
<dbReference type="GO" id="GO:0004553">
    <property type="term" value="F:hydrolase activity, hydrolyzing O-glycosyl compounds"/>
    <property type="evidence" value="ECO:0007669"/>
    <property type="project" value="InterPro"/>
</dbReference>
<dbReference type="Gene3D" id="2.60.120.260">
    <property type="entry name" value="Galactose-binding domain-like"/>
    <property type="match status" value="1"/>
</dbReference>
<dbReference type="InterPro" id="IPR051913">
    <property type="entry name" value="GH2_Domain-Containing"/>
</dbReference>
<name>A0A317G2W0_BUTFI</name>
<gene>
    <name evidence="7" type="ORF">CPT75_12380</name>
</gene>
<dbReference type="Pfam" id="PF02836">
    <property type="entry name" value="Glyco_hydro_2_C"/>
    <property type="match status" value="1"/>
</dbReference>
<reference evidence="7 8" key="1">
    <citation type="submission" date="2017-09" db="EMBL/GenBank/DDBJ databases">
        <title>High-quality draft genome sequence of Butyrivibrio fibrisolvens INBov1, isolated from cow rumen.</title>
        <authorList>
            <person name="Rodriguez Hernaez J."/>
            <person name="Rivarola M."/>
            <person name="Paniego N."/>
            <person name="Cravero S."/>
            <person name="Ceron Cucchi M."/>
            <person name="Martinez M.C."/>
        </authorList>
    </citation>
    <scope>NUCLEOTIDE SEQUENCE [LARGE SCALE GENOMIC DNA]</scope>
    <source>
        <strain evidence="7 8">INBov1</strain>
    </source>
</reference>
<dbReference type="PANTHER" id="PTHR42732">
    <property type="entry name" value="BETA-GALACTOSIDASE"/>
    <property type="match status" value="1"/>
</dbReference>
<evidence type="ECO:0000256" key="1">
    <source>
        <dbReference type="ARBA" id="ARBA00007401"/>
    </source>
</evidence>
<accession>A0A317G2W0</accession>
<dbReference type="InterPro" id="IPR006103">
    <property type="entry name" value="Glyco_hydro_2_cat"/>
</dbReference>